<proteinExistence type="predicted"/>
<name>B7VNM0_VIBA3</name>
<evidence type="ECO:0008006" key="3">
    <source>
        <dbReference type="Google" id="ProtNLM"/>
    </source>
</evidence>
<evidence type="ECO:0000313" key="1">
    <source>
        <dbReference type="EMBL" id="CAV18596.1"/>
    </source>
</evidence>
<dbReference type="HOGENOM" id="CLU_153960_1_0_6"/>
<evidence type="ECO:0000313" key="2">
    <source>
        <dbReference type="Proteomes" id="UP000009100"/>
    </source>
</evidence>
<dbReference type="EMBL" id="FM954972">
    <property type="protein sequence ID" value="CAV18596.1"/>
    <property type="molecule type" value="Genomic_DNA"/>
</dbReference>
<protein>
    <recommendedName>
        <fullName evidence="3">TonB C-terminal domain-containing protein</fullName>
    </recommendedName>
</protein>
<dbReference type="AlphaFoldDB" id="B7VNM0"/>
<dbReference type="KEGG" id="vsp:VS_1433"/>
<dbReference type="eggNOG" id="ENOG5031NNF">
    <property type="taxonomic scope" value="Bacteria"/>
</dbReference>
<organism evidence="1 2">
    <name type="scientific">Vibrio atlanticus (strain LGP32)</name>
    <name type="common">Vibrio splendidus (strain Mel32)</name>
    <dbReference type="NCBI Taxonomy" id="575788"/>
    <lineage>
        <taxon>Bacteria</taxon>
        <taxon>Pseudomonadati</taxon>
        <taxon>Pseudomonadota</taxon>
        <taxon>Gammaproteobacteria</taxon>
        <taxon>Vibrionales</taxon>
        <taxon>Vibrionaceae</taxon>
        <taxon>Vibrio</taxon>
    </lineage>
</organism>
<reference evidence="1 2" key="1">
    <citation type="submission" date="2009-02" db="EMBL/GenBank/DDBJ databases">
        <title>Vibrio splendidus str. LGP32 complete genome.</title>
        <authorList>
            <person name="Mazel D."/>
            <person name="Le Roux F."/>
        </authorList>
    </citation>
    <scope>NUCLEOTIDE SEQUENCE [LARGE SCALE GENOMIC DNA]</scope>
    <source>
        <strain evidence="1 2">LGP32</strain>
    </source>
</reference>
<sequence length="113" mass="13056">MFSVPIKENSMRYLILLLFFSSPVVFPDDALVNPVAKKIKATVMKGLKKSNVEIDGYCDLMIEMKHSKGYTKIKRVRTSGDSKACRQAKQHLPTKKKFKYSFPEKYIRLHITN</sequence>
<dbReference type="Proteomes" id="UP000009100">
    <property type="component" value="Chromosome 1"/>
</dbReference>
<gene>
    <name evidence="1" type="ordered locus">VS_1433</name>
</gene>
<dbReference type="STRING" id="575788.VS_1433"/>
<accession>B7VNM0</accession>